<dbReference type="NCBIfam" id="TIGR00281">
    <property type="entry name" value="SMC-Scp complex subunit ScpB"/>
    <property type="match status" value="1"/>
</dbReference>
<dbReference type="InterPro" id="IPR005234">
    <property type="entry name" value="ScpB_csome_segregation"/>
</dbReference>
<name>A0A288Q6A3_9LACO</name>
<dbReference type="KEGG" id="wso:WSWS_00508"/>
<dbReference type="Proteomes" id="UP000254912">
    <property type="component" value="Unassembled WGS sequence"/>
</dbReference>
<dbReference type="GeneID" id="94545713"/>
<comment type="function">
    <text evidence="1">Participates in chromosomal partition during cell division. May act via the formation of a condensin-like complex containing Smc and ScpA that pull DNA away from mid-cell into both cell halves.</text>
</comment>
<evidence type="ECO:0000256" key="1">
    <source>
        <dbReference type="HAMAP-Rule" id="MF_01804"/>
    </source>
</evidence>
<keyword evidence="1" id="KW-0963">Cytoplasm</keyword>
<dbReference type="GO" id="GO:0006260">
    <property type="term" value="P:DNA replication"/>
    <property type="evidence" value="ECO:0007669"/>
    <property type="project" value="UniProtKB-UniRule"/>
</dbReference>
<keyword evidence="1" id="KW-0131">Cell cycle</keyword>
<dbReference type="Gene3D" id="1.10.10.10">
    <property type="entry name" value="Winged helix-like DNA-binding domain superfamily/Winged helix DNA-binding domain"/>
    <property type="match status" value="2"/>
</dbReference>
<gene>
    <name evidence="1" type="primary">scpB</name>
    <name evidence="2" type="ORF">DFP99_0137</name>
</gene>
<proteinExistence type="inferred from homology"/>
<dbReference type="PANTHER" id="PTHR34298:SF2">
    <property type="entry name" value="SEGREGATION AND CONDENSATION PROTEIN B"/>
    <property type="match status" value="1"/>
</dbReference>
<dbReference type="GO" id="GO:0051301">
    <property type="term" value="P:cell division"/>
    <property type="evidence" value="ECO:0007669"/>
    <property type="project" value="UniProtKB-KW"/>
</dbReference>
<dbReference type="AlphaFoldDB" id="A0A288Q6A3"/>
<dbReference type="InterPro" id="IPR036388">
    <property type="entry name" value="WH-like_DNA-bd_sf"/>
</dbReference>
<comment type="subunit">
    <text evidence="1">Homodimer. Homodimerization may be required to stabilize the binding of ScpA to the Smc head domains. Component of a cohesin-like complex composed of ScpA, ScpB and the Smc homodimer, in which ScpA and ScpB bind to the head domain of Smc. The presence of the three proteins is required for the association of the complex with DNA.</text>
</comment>
<evidence type="ECO:0000313" key="3">
    <source>
        <dbReference type="Proteomes" id="UP000254912"/>
    </source>
</evidence>
<comment type="similarity">
    <text evidence="1">Belongs to the ScpB family.</text>
</comment>
<accession>A0A288Q6A3</accession>
<dbReference type="PIRSF" id="PIRSF019345">
    <property type="entry name" value="ScpB"/>
    <property type="match status" value="1"/>
</dbReference>
<sequence>MTSLQQIEALLFVAGDEGITIAEIVNVTGFEKPAVTGLLEELNDKYDQDSDSALTLLQTDDRYQLVTKVELAAVLHHYFTAPLTTALSQASLEVLAIIAYKQPITRMEVDEIRGVQSNATIQKLVLRDLVQAKGQADQPGRPNLYGTSDYFLNYFGLRELTELPKLVDAQTLDDLRQHQQDSIPLMPTFETNETSVFDTGLAELKEQTENN</sequence>
<protein>
    <recommendedName>
        <fullName evidence="1">Segregation and condensation protein B</fullName>
    </recommendedName>
</protein>
<dbReference type="InterPro" id="IPR036390">
    <property type="entry name" value="WH_DNA-bd_sf"/>
</dbReference>
<comment type="caution">
    <text evidence="2">The sequence shown here is derived from an EMBL/GenBank/DDBJ whole genome shotgun (WGS) entry which is preliminary data.</text>
</comment>
<dbReference type="GO" id="GO:0005737">
    <property type="term" value="C:cytoplasm"/>
    <property type="evidence" value="ECO:0007669"/>
    <property type="project" value="UniProtKB-SubCell"/>
</dbReference>
<organism evidence="2 3">
    <name type="scientific">Weissella soli</name>
    <dbReference type="NCBI Taxonomy" id="155866"/>
    <lineage>
        <taxon>Bacteria</taxon>
        <taxon>Bacillati</taxon>
        <taxon>Bacillota</taxon>
        <taxon>Bacilli</taxon>
        <taxon>Lactobacillales</taxon>
        <taxon>Lactobacillaceae</taxon>
        <taxon>Weissella</taxon>
    </lineage>
</organism>
<dbReference type="PANTHER" id="PTHR34298">
    <property type="entry name" value="SEGREGATION AND CONDENSATION PROTEIN B"/>
    <property type="match status" value="1"/>
</dbReference>
<dbReference type="HAMAP" id="MF_01804">
    <property type="entry name" value="ScpB"/>
    <property type="match status" value="1"/>
</dbReference>
<reference evidence="2 3" key="1">
    <citation type="submission" date="2018-07" db="EMBL/GenBank/DDBJ databases">
        <title>Genomic Encyclopedia of Type Strains, Phase III (KMG-III): the genomes of soil and plant-associated and newly described type strains.</title>
        <authorList>
            <person name="Whitman W."/>
        </authorList>
    </citation>
    <scope>NUCLEOTIDE SEQUENCE [LARGE SCALE GENOMIC DNA]</scope>
    <source>
        <strain evidence="2 3">CECT 7031</strain>
    </source>
</reference>
<keyword evidence="3" id="KW-1185">Reference proteome</keyword>
<dbReference type="SUPFAM" id="SSF46785">
    <property type="entry name" value="Winged helix' DNA-binding domain"/>
    <property type="match status" value="2"/>
</dbReference>
<keyword evidence="1" id="KW-0159">Chromosome partition</keyword>
<dbReference type="GO" id="GO:0051304">
    <property type="term" value="P:chromosome separation"/>
    <property type="evidence" value="ECO:0007669"/>
    <property type="project" value="InterPro"/>
</dbReference>
<keyword evidence="1" id="KW-0132">Cell division</keyword>
<comment type="subcellular location">
    <subcellularLocation>
        <location evidence="1">Cytoplasm</location>
    </subcellularLocation>
    <text evidence="1">Associated with two foci at the outer edges of the nucleoid region in young cells, and at four foci within both cell halves in older cells.</text>
</comment>
<evidence type="ECO:0000313" key="2">
    <source>
        <dbReference type="EMBL" id="RDL11719.1"/>
    </source>
</evidence>
<dbReference type="RefSeq" id="WP_070229791.1">
    <property type="nucleotide sequence ID" value="NZ_BJYO01000002.1"/>
</dbReference>
<dbReference type="Pfam" id="PF04079">
    <property type="entry name" value="SMC_ScpB"/>
    <property type="match status" value="1"/>
</dbReference>
<dbReference type="EMBL" id="QRAS01000001">
    <property type="protein sequence ID" value="RDL11719.1"/>
    <property type="molecule type" value="Genomic_DNA"/>
</dbReference>